<dbReference type="Proteomes" id="UP001565471">
    <property type="component" value="Unassembled WGS sequence"/>
</dbReference>
<keyword evidence="4" id="KW-1185">Reference proteome</keyword>
<comment type="caution">
    <text evidence="1">The sequence shown here is derived from an EMBL/GenBank/DDBJ whole genome shotgun (WGS) entry which is preliminary data.</text>
</comment>
<accession>A0A4Q4K3V7</accession>
<reference evidence="2 4" key="2">
    <citation type="submission" date="2024-07" db="EMBL/GenBank/DDBJ databases">
        <title>Genomic Encyclopedia of Type Strains, Phase V (KMG-V): Genome sequencing to study the core and pangenomes of soil and plant-associated prokaryotes.</title>
        <authorList>
            <person name="Whitman W."/>
        </authorList>
    </citation>
    <scope>NUCLEOTIDE SEQUENCE [LARGE SCALE GENOMIC DNA]</scope>
    <source>
        <strain evidence="2 4">USDA 415</strain>
    </source>
</reference>
<gene>
    <name evidence="2" type="ORF">ABIF29_002839</name>
    <name evidence="1" type="ORF">JOH49_008156</name>
</gene>
<sequence length="85" mass="9382">MDLTEIQNYAIQARMAFIVGAGTFDRVFAGIRFAEIDGYLLYVYARDESSAAEIEDNFALPIAIVASQIVGREIDVVVVLPKVLQ</sequence>
<proteinExistence type="predicted"/>
<evidence type="ECO:0000313" key="4">
    <source>
        <dbReference type="Proteomes" id="UP001565471"/>
    </source>
</evidence>
<evidence type="ECO:0000313" key="2">
    <source>
        <dbReference type="EMBL" id="MEY9316040.1"/>
    </source>
</evidence>
<reference evidence="1" key="1">
    <citation type="submission" date="2021-02" db="EMBL/GenBank/DDBJ databases">
        <title>Genomic Encyclopedia of Type Strains, Phase IV (KMG-V): Genome sequencing to study the core and pangenomes of soil and plant-associated prokaryotes.</title>
        <authorList>
            <person name="Whitman W."/>
        </authorList>
    </citation>
    <scope>NUCLEOTIDE SEQUENCE</scope>
    <source>
        <strain evidence="1">USDA 406</strain>
    </source>
</reference>
<evidence type="ECO:0000313" key="3">
    <source>
        <dbReference type="Proteomes" id="UP000673383"/>
    </source>
</evidence>
<name>A0A4Q4K3V7_BRAEL</name>
<dbReference type="AlphaFoldDB" id="A0A4Q4K3V7"/>
<evidence type="ECO:0000313" key="1">
    <source>
        <dbReference type="EMBL" id="MBP1298403.1"/>
    </source>
</evidence>
<dbReference type="RefSeq" id="WP_016840649.1">
    <property type="nucleotide sequence ID" value="NZ_BJNL01000001.1"/>
</dbReference>
<organism evidence="1 3">
    <name type="scientific">Bradyrhizobium elkanii</name>
    <dbReference type="NCBI Taxonomy" id="29448"/>
    <lineage>
        <taxon>Bacteria</taxon>
        <taxon>Pseudomonadati</taxon>
        <taxon>Pseudomonadota</taxon>
        <taxon>Alphaproteobacteria</taxon>
        <taxon>Hyphomicrobiales</taxon>
        <taxon>Nitrobacteraceae</taxon>
        <taxon>Bradyrhizobium</taxon>
    </lineage>
</organism>
<dbReference type="EMBL" id="JBGBZA010000002">
    <property type="protein sequence ID" value="MEY9316040.1"/>
    <property type="molecule type" value="Genomic_DNA"/>
</dbReference>
<dbReference type="Proteomes" id="UP000673383">
    <property type="component" value="Unassembled WGS sequence"/>
</dbReference>
<dbReference type="GeneID" id="92955558"/>
<protein>
    <submittedName>
        <fullName evidence="1">Uncharacterized protein</fullName>
    </submittedName>
</protein>
<dbReference type="EMBL" id="JAFICZ010000001">
    <property type="protein sequence ID" value="MBP1298403.1"/>
    <property type="molecule type" value="Genomic_DNA"/>
</dbReference>